<dbReference type="InterPro" id="IPR000742">
    <property type="entry name" value="EGF"/>
</dbReference>
<dbReference type="SUPFAM" id="SSF57424">
    <property type="entry name" value="LDL receptor-like module"/>
    <property type="match status" value="5"/>
</dbReference>
<dbReference type="PROSITE" id="PS51233">
    <property type="entry name" value="VWFD"/>
    <property type="match status" value="3"/>
</dbReference>
<dbReference type="InterPro" id="IPR001007">
    <property type="entry name" value="VWF_dom"/>
</dbReference>
<keyword evidence="4" id="KW-0325">Glycoprotein</keyword>
<dbReference type="Pfam" id="PF08742">
    <property type="entry name" value="C8"/>
    <property type="match status" value="3"/>
</dbReference>
<dbReference type="CDD" id="cd00112">
    <property type="entry name" value="LDLa"/>
    <property type="match status" value="5"/>
</dbReference>
<dbReference type="CDD" id="cd19941">
    <property type="entry name" value="TIL"/>
    <property type="match status" value="4"/>
</dbReference>
<dbReference type="InterPro" id="IPR002172">
    <property type="entry name" value="LDrepeatLR_classA_rpt"/>
</dbReference>
<protein>
    <submittedName>
        <fullName evidence="10">SCO-spondin protein</fullName>
    </submittedName>
</protein>
<dbReference type="Gene3D" id="4.10.400.10">
    <property type="entry name" value="Low-density Lipoprotein Receptor"/>
    <property type="match status" value="5"/>
</dbReference>
<dbReference type="Pfam" id="PF00094">
    <property type="entry name" value="VWD"/>
    <property type="match status" value="3"/>
</dbReference>
<dbReference type="GO" id="GO:0005615">
    <property type="term" value="C:extracellular space"/>
    <property type="evidence" value="ECO:0007669"/>
    <property type="project" value="TreeGrafter"/>
</dbReference>
<dbReference type="PANTHER" id="PTHR11339">
    <property type="entry name" value="EXTRACELLULAR MATRIX GLYCOPROTEIN RELATED"/>
    <property type="match status" value="1"/>
</dbReference>
<organism evidence="10 11">
    <name type="scientific">Stichopus japonicus</name>
    <name type="common">Sea cucumber</name>
    <dbReference type="NCBI Taxonomy" id="307972"/>
    <lineage>
        <taxon>Eukaryota</taxon>
        <taxon>Metazoa</taxon>
        <taxon>Echinodermata</taxon>
        <taxon>Eleutherozoa</taxon>
        <taxon>Echinozoa</taxon>
        <taxon>Holothuroidea</taxon>
        <taxon>Aspidochirotacea</taxon>
        <taxon>Aspidochirotida</taxon>
        <taxon>Stichopodidae</taxon>
        <taxon>Apostichopus</taxon>
    </lineage>
</organism>
<feature type="region of interest" description="Disordered" evidence="7">
    <location>
        <begin position="1562"/>
        <end position="1583"/>
    </location>
</feature>
<feature type="disulfide bond" evidence="5">
    <location>
        <begin position="18"/>
        <end position="28"/>
    </location>
</feature>
<keyword evidence="1" id="KW-0677">Repeat</keyword>
<feature type="region of interest" description="Disordered" evidence="7">
    <location>
        <begin position="1919"/>
        <end position="1938"/>
    </location>
</feature>
<feature type="region of interest" description="Disordered" evidence="7">
    <location>
        <begin position="56"/>
        <end position="167"/>
    </location>
</feature>
<evidence type="ECO:0000256" key="3">
    <source>
        <dbReference type="ARBA" id="ARBA00023157"/>
    </source>
</evidence>
<dbReference type="Pfam" id="PF01826">
    <property type="entry name" value="TIL"/>
    <property type="match status" value="3"/>
</dbReference>
<evidence type="ECO:0000256" key="5">
    <source>
        <dbReference type="PROSITE-ProRule" id="PRU00076"/>
    </source>
</evidence>
<feature type="disulfide bond" evidence="6">
    <location>
        <begin position="1476"/>
        <end position="1488"/>
    </location>
</feature>
<name>A0A2G8K843_STIJA</name>
<dbReference type="Proteomes" id="UP000230750">
    <property type="component" value="Unassembled WGS sequence"/>
</dbReference>
<dbReference type="PROSITE" id="PS01209">
    <property type="entry name" value="LDLRA_1"/>
    <property type="match status" value="1"/>
</dbReference>
<evidence type="ECO:0000313" key="11">
    <source>
        <dbReference type="Proteomes" id="UP000230750"/>
    </source>
</evidence>
<dbReference type="InterPro" id="IPR023415">
    <property type="entry name" value="LDLR_class-A_CS"/>
</dbReference>
<feature type="disulfide bond" evidence="5">
    <location>
        <begin position="36"/>
        <end position="45"/>
    </location>
</feature>
<feature type="region of interest" description="Disordered" evidence="7">
    <location>
        <begin position="2796"/>
        <end position="2820"/>
    </location>
</feature>
<dbReference type="SMART" id="SM00181">
    <property type="entry name" value="EGF"/>
    <property type="match status" value="2"/>
</dbReference>
<feature type="region of interest" description="Disordered" evidence="7">
    <location>
        <begin position="1944"/>
        <end position="1978"/>
    </location>
</feature>
<accession>A0A2G8K843</accession>
<feature type="compositionally biased region" description="Basic and acidic residues" evidence="7">
    <location>
        <begin position="145"/>
        <end position="160"/>
    </location>
</feature>
<evidence type="ECO:0000256" key="7">
    <source>
        <dbReference type="SAM" id="MobiDB-lite"/>
    </source>
</evidence>
<evidence type="ECO:0000259" key="9">
    <source>
        <dbReference type="PROSITE" id="PS51233"/>
    </source>
</evidence>
<feature type="region of interest" description="Disordered" evidence="7">
    <location>
        <begin position="2259"/>
        <end position="2493"/>
    </location>
</feature>
<feature type="region of interest" description="Disordered" evidence="7">
    <location>
        <begin position="1824"/>
        <end position="1858"/>
    </location>
</feature>
<feature type="disulfide bond" evidence="6">
    <location>
        <begin position="1399"/>
        <end position="1411"/>
    </location>
</feature>
<sequence length="2941" mass="310105">MEKGIPISSFLAYFSAICDPPCQNGGSCSSPGKCICLSGFSGSNCGLYSGFQGPSDLRKIFKRGKSSAKDSKSKSKSSSKTKSKGKSTSDDSEPKSKSASKTKSKSKSTSEDSEPKSKSVSKEKSKGKSSHEDSEPNSKSVSRQKSKDKSKSDKHSKSEDEVITEAVPTTPAKVSSLPFSTKGSIPVKPILRILREFSDISTDAPVSTTVVTTTLEPKNPLEDRTSATCVAWSRDHVTTFDGAQMTVEQTCPYLLAAVIDRSWGVGVRNVECDLISTCRKQIEFTLGLDEVAVVGSGVTVNGRSVNSLPYVNSGISLKQIGDFTFLETGIGLAARWDDKMTLILSVSHDLKGLTIGVCGTYDDNPDNEMLMRTGEMAAYPLQFVASWSQSDPGEPCDHPAETVPCEGDNSLLETAQGLCSIPSTAAEFHPCHDKVDPNLFYKQCVHDLCQFSDSEDELMEALCVAMETYARECARQKVALDWRNEDFCPKTCGDVQLYSECGTLCPPTCNAQNSDELQRHCNSECISGCQCPPGTVLDDGRCLAVEQCPCTHNREKYPPGASIPSKCNTCVCNSGMWNCTQDICQATCQATGDPHYLTFDNKKYDFQGRCRYILVEDFVDNSFSVVSENVECGVGKGVTCTRAVTVIINGTTVQLLQGMQVLVNDEEITVPFVLDHIMVRRGSAQYVIVESFGVLIKWDGRNKVYVTLTPTYMHKVRGLCGTFDANQNNDFMTPAGDVETNAISFANKFSLDPECIEDMPRISIPPCDLNSHMKTFSYEKCGLIKESHFRPCHGSVGPDIFFDMCTFDVCACDTAYTNDCLCEAIASYATECASNGVFIEWRDHPLIHEFCGVTCSGGQVYQECGSTCGQTCRDLSIQCSETDDCVEGCNCPTGTVLDDEGNCIRPAECPCHHDDKSYITGTVIDELCEVCTCVNGSFHCEQKEGCEGTLLCPANQVYDVHATPCPETCENMEHYTPCTSQSRPGCSCPDGYVLDGTVCVEPNSCPCYHGGRRYDQGETVTLDACNNCVCQGSRWICTQDECHGTCSAIGEGHYQTFDGRSYSFVGDCRYTLLEEVNGTYSVEVENVQCGSGGITCTRIIEITLGESEKITLVKGGDISVNDVAIQVPKYYANWKIERSGLFYVFQARLGLQVLWDAECTYPWSQSTRAPSGLCGNFDGNQENDFQARNGMFEQLADNFANSWKISTGCSDILLEDIQHPCEANSHREAWALRKCGVMKQGLFKDCHDEIDPEPFIKLCVYDSCGCDMGGDCECMCTAIASYADACSQRNVHIRWRSQDLCPIQCEGGSEYHPCGNEGVNSCHEHLTNDWELDFDDCLEGCHCPEGTVDSGDGCVAVESCPCIVDGKEIPAGSSFEMNCQNCTCENGQIDCKGDPCEVCESWEFECTSGGCVASSYVCDAQIDCADGSDEKYCSRCTAGEFQCITSGKCIDLTYQCDGKAQCLDQSDEADCVLPTCAPGEFQCLNGKCILPGRVCDGVFDCGFGDYTDEADCGTYEPTTTESSWVTTPESATTTEVTTPWQATTTEMNWMTTTQLLSTTKETWLTTTESESTTTESLSSTSSPGITYTTPRVCDVGEFTCNNSVCVPGGIDGAVCNGINDCGDMSDEINCGTTPHPHYTTEYSGCTEYEWLCQEADLCIYIWQRCDGSPDCPGASDEYSCVTSTTTEELMTRITSPIYPTTPELFSTSTTASLWTTTSQYTTALSTPRITSEAITTTSTTSSALTTTLAVTTPEVTTSEVTTEALTTPKATTTSATTPAVTTPEITTTSVTTPAVSTAEVTTEVVTTPKATTTSVTTPAVTTPELTTTSVTTPAVSTAEVTTEAVSTPKATTTSVTTPAVTTPELTTTSVTTPAVSTAEVTTEAVTTPKATTTSVTLPAVTTPELTTTSVTTPAVSTAEVTTEAVTTPKATTTSVTTPAVTTPELTTTSVTTPAVSTAEVTTEAVTTPKATTTSVTTPAVTTPELTTTSVTTPTVSTAEVTTEAVTTPKAMTTSVTTPAVTTPELTTTSVTTPAVSTAEVTTEAVTTPKATTTSVTTPAVTTPELTTTSVTTPAVSTAEVTTEAVTTPKAATTFATTPAVTTPEITTTSVITPAVSTAEVTTVEATTTSATTPAVTTPEITTTSVTTPAVSTAEVTTEALTTLKATTTSATTPAVTTPEITTTSVTTPAISTAQVTTEAVTTPKATTTSVTTPAVTTSEITTTSVTTPAVSTAEVTTEAVTTPKATTTSVTTPAVTTPELTTTSVTTPAVSTAEVTTEAVTTPKATTTSVTTPAVTTPELTTTSVTTPAVSTAEVTTEAVTTPKATTTSVTTPAVTTPELTTTSVTTPAVSTAEVTTEAVSTPKATTTSVTTPAVTTPELTTTSVTTPAVSTAEVTTEAVTTPKATTTSVTTPAVTTPELTTTSVTTPAVSTAEVTTEAVSTPKATTTSVTTPAVTTPELTTTSVTTPAVSTAEVTTEAVTTPKATTTSVTTPAVTTPKLTTTSVTTPAVSTAEVTTETVTTPKATTTSVTTPAVTTPELTTTMVTTPAVSTAEVTTEAVTTPKTTTTSVTTPAVTTPELTTTSVTTPAVSTAEVTTEAVTTPKATTTSVTTPAVTTPEITTISVTTPAISTAEVTTKAVTTIKATTTSATTPAVTTPELTTTSVTTPAVSAAEVTTEAVTTPKATTASATTPAVTTPEITTTSVTTPAVSTTEVTTEAVTTPAVTTTSATTPAVTTPEITTTSVTTPVVSTAEVTTKAVTTPKATTTQAVTTPELTITSVTTPAVSTAEVTTQYSTKEVTTTEQQQSSSPELTTAPTGDVTHQTLVKENTVHTTIPVFYVTTTHPSLETSEGPTTAEITASVTLTTGQETTSTYQSEPPSPTPQLKVGTLLRLLGRPHQWCTRPDLLYHHCHQQQINIRALRSKNELPISHQRCLARHQR</sequence>
<keyword evidence="11" id="KW-1185">Reference proteome</keyword>
<feature type="disulfide bond" evidence="6">
    <location>
        <begin position="1418"/>
        <end position="1433"/>
    </location>
</feature>
<feature type="disulfide bond" evidence="6">
    <location>
        <begin position="1456"/>
        <end position="1471"/>
    </location>
</feature>
<reference evidence="10 11" key="1">
    <citation type="journal article" date="2017" name="PLoS Biol.">
        <title>The sea cucumber genome provides insights into morphological evolution and visceral regeneration.</title>
        <authorList>
            <person name="Zhang X."/>
            <person name="Sun L."/>
            <person name="Yuan J."/>
            <person name="Sun Y."/>
            <person name="Gao Y."/>
            <person name="Zhang L."/>
            <person name="Li S."/>
            <person name="Dai H."/>
            <person name="Hamel J.F."/>
            <person name="Liu C."/>
            <person name="Yu Y."/>
            <person name="Liu S."/>
            <person name="Lin W."/>
            <person name="Guo K."/>
            <person name="Jin S."/>
            <person name="Xu P."/>
            <person name="Storey K.B."/>
            <person name="Huan P."/>
            <person name="Zhang T."/>
            <person name="Zhou Y."/>
            <person name="Zhang J."/>
            <person name="Lin C."/>
            <person name="Li X."/>
            <person name="Xing L."/>
            <person name="Huo D."/>
            <person name="Sun M."/>
            <person name="Wang L."/>
            <person name="Mercier A."/>
            <person name="Li F."/>
            <person name="Yang H."/>
            <person name="Xiang J."/>
        </authorList>
    </citation>
    <scope>NUCLEOTIDE SEQUENCE [LARGE SCALE GENOMIC DNA]</scope>
    <source>
        <strain evidence="10">Shaxun</strain>
        <tissue evidence="10">Muscle</tissue>
    </source>
</reference>
<comment type="caution">
    <text evidence="5">Lacks conserved residue(s) required for the propagation of feature annotation.</text>
</comment>
<keyword evidence="5" id="KW-0245">EGF-like domain</keyword>
<dbReference type="GO" id="GO:0031012">
    <property type="term" value="C:extracellular matrix"/>
    <property type="evidence" value="ECO:0007669"/>
    <property type="project" value="TreeGrafter"/>
</dbReference>
<dbReference type="FunFam" id="2.10.25.10:FF:000674">
    <property type="entry name" value="Mucin-2"/>
    <property type="match status" value="1"/>
</dbReference>
<evidence type="ECO:0000256" key="4">
    <source>
        <dbReference type="ARBA" id="ARBA00023180"/>
    </source>
</evidence>
<dbReference type="SMART" id="SM00832">
    <property type="entry name" value="C8"/>
    <property type="match status" value="3"/>
</dbReference>
<dbReference type="InterPro" id="IPR002919">
    <property type="entry name" value="TIL_dom"/>
</dbReference>
<evidence type="ECO:0000256" key="6">
    <source>
        <dbReference type="PROSITE-ProRule" id="PRU00124"/>
    </source>
</evidence>
<dbReference type="GO" id="GO:0007155">
    <property type="term" value="P:cell adhesion"/>
    <property type="evidence" value="ECO:0007669"/>
    <property type="project" value="UniProtKB-KW"/>
</dbReference>
<feature type="region of interest" description="Disordered" evidence="7">
    <location>
        <begin position="2234"/>
        <end position="2253"/>
    </location>
</feature>
<dbReference type="SUPFAM" id="SSF57603">
    <property type="entry name" value="FnI-like domain"/>
    <property type="match status" value="1"/>
</dbReference>
<keyword evidence="2" id="KW-0130">Cell adhesion</keyword>
<feature type="region of interest" description="Disordered" evidence="7">
    <location>
        <begin position="2674"/>
        <end position="2733"/>
    </location>
</feature>
<feature type="compositionally biased region" description="Low complexity" evidence="7">
    <location>
        <begin position="1562"/>
        <end position="1582"/>
    </location>
</feature>
<dbReference type="InterPro" id="IPR036084">
    <property type="entry name" value="Ser_inhib-like_sf"/>
</dbReference>
<dbReference type="SMART" id="SM00192">
    <property type="entry name" value="LDLa"/>
    <property type="match status" value="5"/>
</dbReference>
<dbReference type="InterPro" id="IPR014853">
    <property type="entry name" value="VWF/SSPO/ZAN-like_Cys-rich_dom"/>
</dbReference>
<feature type="disulfide bond" evidence="6">
    <location>
        <begin position="1615"/>
        <end position="1630"/>
    </location>
</feature>
<feature type="domain" description="EGF-like" evidence="8">
    <location>
        <begin position="14"/>
        <end position="46"/>
    </location>
</feature>
<dbReference type="STRING" id="307972.A0A2G8K843"/>
<feature type="region of interest" description="Disordered" evidence="7">
    <location>
        <begin position="1984"/>
        <end position="2003"/>
    </location>
</feature>
<feature type="compositionally biased region" description="Basic residues" evidence="7">
    <location>
        <begin position="74"/>
        <end position="85"/>
    </location>
</feature>
<feature type="domain" description="VWFD" evidence="9">
    <location>
        <begin position="227"/>
        <end position="397"/>
    </location>
</feature>
<dbReference type="PROSITE" id="PS01186">
    <property type="entry name" value="EGF_2"/>
    <property type="match status" value="1"/>
</dbReference>
<dbReference type="PROSITE" id="PS00022">
    <property type="entry name" value="EGF_1"/>
    <property type="match status" value="1"/>
</dbReference>
<feature type="compositionally biased region" description="Basic and acidic residues" evidence="7">
    <location>
        <begin position="108"/>
        <end position="136"/>
    </location>
</feature>
<gene>
    <name evidence="10" type="ORF">BSL78_18988</name>
</gene>
<dbReference type="FunFam" id="2.10.25.10:FF:000055">
    <property type="entry name" value="alpha-tectorin isoform X1"/>
    <property type="match status" value="1"/>
</dbReference>
<dbReference type="PROSITE" id="PS50026">
    <property type="entry name" value="EGF_3"/>
    <property type="match status" value="1"/>
</dbReference>
<dbReference type="PRINTS" id="PR00261">
    <property type="entry name" value="LDLRECEPTOR"/>
</dbReference>
<feature type="disulfide bond" evidence="6">
    <location>
        <begin position="1483"/>
        <end position="1501"/>
    </location>
</feature>
<evidence type="ECO:0000256" key="2">
    <source>
        <dbReference type="ARBA" id="ARBA00022889"/>
    </source>
</evidence>
<feature type="disulfide bond" evidence="6">
    <location>
        <begin position="1593"/>
        <end position="1605"/>
    </location>
</feature>
<dbReference type="InterPro" id="IPR050780">
    <property type="entry name" value="Mucin_vWF_Thrombospondin_sf"/>
</dbReference>
<dbReference type="OrthoDB" id="160294at2759"/>
<evidence type="ECO:0000256" key="1">
    <source>
        <dbReference type="ARBA" id="ARBA00022737"/>
    </source>
</evidence>
<keyword evidence="3 5" id="KW-1015">Disulfide bond</keyword>
<dbReference type="PROSITE" id="PS50068">
    <property type="entry name" value="LDLRA_2"/>
    <property type="match status" value="5"/>
</dbReference>
<dbReference type="Gene3D" id="2.10.25.10">
    <property type="entry name" value="Laminin"/>
    <property type="match status" value="5"/>
</dbReference>
<dbReference type="PANTHER" id="PTHR11339:SF386">
    <property type="entry name" value="HEMOLECTIN, ISOFORM A"/>
    <property type="match status" value="1"/>
</dbReference>
<dbReference type="InterPro" id="IPR036055">
    <property type="entry name" value="LDL_receptor-like_sf"/>
</dbReference>
<dbReference type="Pfam" id="PF23244">
    <property type="entry name" value="VWF"/>
    <property type="match status" value="1"/>
</dbReference>
<dbReference type="SMART" id="SM00216">
    <property type="entry name" value="VWD"/>
    <property type="match status" value="3"/>
</dbReference>
<feature type="domain" description="VWFD" evidence="9">
    <location>
        <begin position="586"/>
        <end position="756"/>
    </location>
</feature>
<evidence type="ECO:0000259" key="8">
    <source>
        <dbReference type="PROSITE" id="PS50026"/>
    </source>
</evidence>
<feature type="domain" description="VWFD" evidence="9">
    <location>
        <begin position="1044"/>
        <end position="1210"/>
    </location>
</feature>
<dbReference type="InterPro" id="IPR001846">
    <property type="entry name" value="VWF_type-D"/>
</dbReference>
<comment type="caution">
    <text evidence="10">The sequence shown here is derived from an EMBL/GenBank/DDBJ whole genome shotgun (WGS) entry which is preliminary data.</text>
</comment>
<proteinExistence type="predicted"/>
<dbReference type="Pfam" id="PF00057">
    <property type="entry name" value="Ldl_recept_a"/>
    <property type="match status" value="4"/>
</dbReference>
<dbReference type="EMBL" id="MRZV01000795">
    <property type="protein sequence ID" value="PIK44164.1"/>
    <property type="molecule type" value="Genomic_DNA"/>
</dbReference>
<dbReference type="SUPFAM" id="SSF57567">
    <property type="entry name" value="Serine protease inhibitors"/>
    <property type="match status" value="4"/>
</dbReference>
<feature type="compositionally biased region" description="Basic and acidic residues" evidence="7">
    <location>
        <begin position="87"/>
        <end position="96"/>
    </location>
</feature>
<feature type="disulfide bond" evidence="6">
    <location>
        <begin position="1665"/>
        <end position="1680"/>
    </location>
</feature>
<feature type="disulfide bond" evidence="6">
    <location>
        <begin position="1406"/>
        <end position="1424"/>
    </location>
</feature>
<dbReference type="SMART" id="SM00215">
    <property type="entry name" value="VWC_out"/>
    <property type="match status" value="3"/>
</dbReference>
<evidence type="ECO:0000313" key="10">
    <source>
        <dbReference type="EMBL" id="PIK44164.1"/>
    </source>
</evidence>
<feature type="region of interest" description="Disordered" evidence="7">
    <location>
        <begin position="2548"/>
        <end position="2605"/>
    </location>
</feature>